<organism evidence="10 11">
    <name type="scientific">Terrimonas ginsenosidimutans</name>
    <dbReference type="NCBI Taxonomy" id="2908004"/>
    <lineage>
        <taxon>Bacteria</taxon>
        <taxon>Pseudomonadati</taxon>
        <taxon>Bacteroidota</taxon>
        <taxon>Chitinophagia</taxon>
        <taxon>Chitinophagales</taxon>
        <taxon>Chitinophagaceae</taxon>
        <taxon>Terrimonas</taxon>
    </lineage>
</organism>
<keyword evidence="6" id="KW-0408">Iron</keyword>
<dbReference type="SFLD" id="SFLDG01082">
    <property type="entry name" value="B12-binding_domain_containing"/>
    <property type="match status" value="1"/>
</dbReference>
<comment type="caution">
    <text evidence="10">The sequence shown here is derived from an EMBL/GenBank/DDBJ whole genome shotgun (WGS) entry which is preliminary data.</text>
</comment>
<evidence type="ECO:0000256" key="1">
    <source>
        <dbReference type="ARBA" id="ARBA00001966"/>
    </source>
</evidence>
<dbReference type="PROSITE" id="PS01278">
    <property type="entry name" value="MTTASE_RADICAL"/>
    <property type="match status" value="1"/>
</dbReference>
<keyword evidence="7" id="KW-0411">Iron-sulfur</keyword>
<evidence type="ECO:0000256" key="7">
    <source>
        <dbReference type="ARBA" id="ARBA00023014"/>
    </source>
</evidence>
<dbReference type="SUPFAM" id="SSF102114">
    <property type="entry name" value="Radical SAM enzymes"/>
    <property type="match status" value="1"/>
</dbReference>
<dbReference type="Gene3D" id="3.40.50.12160">
    <property type="entry name" value="Methylthiotransferase, N-terminal domain"/>
    <property type="match status" value="1"/>
</dbReference>
<evidence type="ECO:0000256" key="4">
    <source>
        <dbReference type="ARBA" id="ARBA00022691"/>
    </source>
</evidence>
<dbReference type="Pfam" id="PF04055">
    <property type="entry name" value="Radical_SAM"/>
    <property type="match status" value="1"/>
</dbReference>
<evidence type="ECO:0000256" key="2">
    <source>
        <dbReference type="ARBA" id="ARBA00022485"/>
    </source>
</evidence>
<dbReference type="InterPro" id="IPR020612">
    <property type="entry name" value="Methylthiotransferase_CS"/>
</dbReference>
<evidence type="ECO:0000313" key="11">
    <source>
        <dbReference type="Proteomes" id="UP001165367"/>
    </source>
</evidence>
<dbReference type="Gene3D" id="3.80.30.20">
    <property type="entry name" value="tm_1862 like domain"/>
    <property type="match status" value="1"/>
</dbReference>
<keyword evidence="3" id="KW-0808">Transferase</keyword>
<comment type="cofactor">
    <cofactor evidence="1">
        <name>[4Fe-4S] cluster</name>
        <dbReference type="ChEBI" id="CHEBI:49883"/>
    </cofactor>
</comment>
<proteinExistence type="predicted"/>
<keyword evidence="5" id="KW-0479">Metal-binding</keyword>
<dbReference type="SFLD" id="SFLDG01061">
    <property type="entry name" value="methylthiotransferase"/>
    <property type="match status" value="1"/>
</dbReference>
<dbReference type="PROSITE" id="PS51449">
    <property type="entry name" value="MTTASE_N"/>
    <property type="match status" value="1"/>
</dbReference>
<dbReference type="NCBIfam" id="TIGR00089">
    <property type="entry name" value="MiaB/RimO family radical SAM methylthiotransferase"/>
    <property type="match status" value="1"/>
</dbReference>
<evidence type="ECO:0000259" key="9">
    <source>
        <dbReference type="PROSITE" id="PS51918"/>
    </source>
</evidence>
<dbReference type="InterPro" id="IPR023404">
    <property type="entry name" value="rSAM_horseshoe"/>
</dbReference>
<keyword evidence="2" id="KW-0004">4Fe-4S</keyword>
<dbReference type="PANTHER" id="PTHR43020:SF2">
    <property type="entry name" value="MITOCHONDRIAL TRNA METHYLTHIOTRANSFERASE CDK5RAP1"/>
    <property type="match status" value="1"/>
</dbReference>
<evidence type="ECO:0000259" key="8">
    <source>
        <dbReference type="PROSITE" id="PS51449"/>
    </source>
</evidence>
<dbReference type="SFLD" id="SFLDS00029">
    <property type="entry name" value="Radical_SAM"/>
    <property type="match status" value="1"/>
</dbReference>
<dbReference type="InterPro" id="IPR058240">
    <property type="entry name" value="rSAM_sf"/>
</dbReference>
<reference evidence="10" key="1">
    <citation type="submission" date="2022-01" db="EMBL/GenBank/DDBJ databases">
        <authorList>
            <person name="Jo J.-H."/>
            <person name="Im W.-T."/>
        </authorList>
    </citation>
    <scope>NUCLEOTIDE SEQUENCE</scope>
    <source>
        <strain evidence="10">NA20</strain>
    </source>
</reference>
<dbReference type="InterPro" id="IPR006638">
    <property type="entry name" value="Elp3/MiaA/NifB-like_rSAM"/>
</dbReference>
<dbReference type="NCBIfam" id="TIGR01579">
    <property type="entry name" value="MiaB-like-C"/>
    <property type="match status" value="1"/>
</dbReference>
<dbReference type="InterPro" id="IPR013848">
    <property type="entry name" value="Methylthiotransferase_N"/>
</dbReference>
<dbReference type="PANTHER" id="PTHR43020">
    <property type="entry name" value="CDK5 REGULATORY SUBUNIT-ASSOCIATED PROTEIN 1"/>
    <property type="match status" value="1"/>
</dbReference>
<gene>
    <name evidence="10" type="primary">mtaB</name>
    <name evidence="10" type="ORF">LZZ85_25890</name>
</gene>
<evidence type="ECO:0000313" key="10">
    <source>
        <dbReference type="EMBL" id="MCG2617759.1"/>
    </source>
</evidence>
<dbReference type="RefSeq" id="WP_237876581.1">
    <property type="nucleotide sequence ID" value="NZ_JAKLTR010000025.1"/>
</dbReference>
<dbReference type="Pfam" id="PF00919">
    <property type="entry name" value="UPF0004"/>
    <property type="match status" value="1"/>
</dbReference>
<keyword evidence="11" id="KW-1185">Reference proteome</keyword>
<dbReference type="InterPro" id="IPR007197">
    <property type="entry name" value="rSAM"/>
</dbReference>
<sequence length="430" mass="48822">MTSAKSVAFHTLGCKLNFSETSSLSRLLEQEGFEKKEFEEKADVYVINTCSVTENADKECRQLVRRIQRKAPESLVVITGCYAQLKPKEISEIPGVDLVLGAAEKFNIAQHIRELAKGDSAKICSCDIEEVTGFHSSYSVNDRTRTFLKVQDGCDYNCSFCTIPMARGKSRSDTIDNVLKAARGLAESGAKEIVLTGINLGDFGKGPDGAGITIGINQREENFFELIKELDQIPGIERYRISSIEPNLLTNDIIDFVANSDKFMPHFHIPLQSGSNKVLGMMRRRYKRELYAERVKLIKTLMPHCAIGVDVIVGFPGETEEEFKETFDFLHSLDISYLHVFTYSERDNTLALTLGPVVPQHVRHERNKTLRNLSYMKMQYFTDQHAGQTRKVLFEKHDKAGMIEGYTDNYIRVTTPHREEWVNEVVEWKL</sequence>
<feature type="domain" description="Radical SAM core" evidence="9">
    <location>
        <begin position="140"/>
        <end position="380"/>
    </location>
</feature>
<name>A0ABS9KZE3_9BACT</name>
<dbReference type="SMART" id="SM00729">
    <property type="entry name" value="Elp3"/>
    <property type="match status" value="1"/>
</dbReference>
<protein>
    <submittedName>
        <fullName evidence="10">tRNA (N(6)-L-threonylcarbamoyladenosine(37)-C(2))-methylthiotransferase MtaB</fullName>
    </submittedName>
</protein>
<evidence type="ECO:0000256" key="5">
    <source>
        <dbReference type="ARBA" id="ARBA00022723"/>
    </source>
</evidence>
<keyword evidence="4" id="KW-0949">S-adenosyl-L-methionine</keyword>
<feature type="domain" description="MTTase N-terminal" evidence="8">
    <location>
        <begin position="5"/>
        <end position="117"/>
    </location>
</feature>
<dbReference type="PROSITE" id="PS51918">
    <property type="entry name" value="RADICAL_SAM"/>
    <property type="match status" value="1"/>
</dbReference>
<dbReference type="InterPro" id="IPR006467">
    <property type="entry name" value="MiaB-like_bact"/>
</dbReference>
<evidence type="ECO:0000256" key="3">
    <source>
        <dbReference type="ARBA" id="ARBA00022679"/>
    </source>
</evidence>
<dbReference type="EMBL" id="JAKLTR010000025">
    <property type="protein sequence ID" value="MCG2617759.1"/>
    <property type="molecule type" value="Genomic_DNA"/>
</dbReference>
<dbReference type="InterPro" id="IPR038135">
    <property type="entry name" value="Methylthiotransferase_N_sf"/>
</dbReference>
<accession>A0ABS9KZE3</accession>
<evidence type="ECO:0000256" key="6">
    <source>
        <dbReference type="ARBA" id="ARBA00023004"/>
    </source>
</evidence>
<dbReference type="InterPro" id="IPR005839">
    <property type="entry name" value="Methylthiotransferase"/>
</dbReference>
<dbReference type="Proteomes" id="UP001165367">
    <property type="component" value="Unassembled WGS sequence"/>
</dbReference>